<dbReference type="AlphaFoldDB" id="A0A6J6T7P8"/>
<organism evidence="2">
    <name type="scientific">freshwater metagenome</name>
    <dbReference type="NCBI Taxonomy" id="449393"/>
    <lineage>
        <taxon>unclassified sequences</taxon>
        <taxon>metagenomes</taxon>
        <taxon>ecological metagenomes</taxon>
    </lineage>
</organism>
<evidence type="ECO:0000313" key="1">
    <source>
        <dbReference type="EMBL" id="CAB4724409.1"/>
    </source>
</evidence>
<proteinExistence type="predicted"/>
<dbReference type="InterPro" id="IPR008972">
    <property type="entry name" value="Cupredoxin"/>
</dbReference>
<sequence length="166" mass="17278">MHRQTGFMSCAIALLGAATVVTACATDAPDAVERHEITCFAASDLPAGTTRVDVSLKEWSIELSSDTMKAGNVGFVATNEGTMVHEMLVVRADDPASLPYAANGSVNESAIPASDTLGEIAEFAAGTTCARTFALTPGHYAMFCNIAEGDSVHLKKGMITTFTVTA</sequence>
<dbReference type="EMBL" id="CAFBQP010000015">
    <property type="protein sequence ID" value="CAB5056285.1"/>
    <property type="molecule type" value="Genomic_DNA"/>
</dbReference>
<reference evidence="2" key="1">
    <citation type="submission" date="2020-05" db="EMBL/GenBank/DDBJ databases">
        <authorList>
            <person name="Chiriac C."/>
            <person name="Salcher M."/>
            <person name="Ghai R."/>
            <person name="Kavagutti S V."/>
        </authorList>
    </citation>
    <scope>NUCLEOTIDE SEQUENCE</scope>
</reference>
<dbReference type="SUPFAM" id="SSF49503">
    <property type="entry name" value="Cupredoxins"/>
    <property type="match status" value="1"/>
</dbReference>
<dbReference type="EMBL" id="CAEZYY010000004">
    <property type="protein sequence ID" value="CAB4742954.1"/>
    <property type="molecule type" value="Genomic_DNA"/>
</dbReference>
<dbReference type="EMBL" id="CAEZXX010000172">
    <property type="protein sequence ID" value="CAB4724409.1"/>
    <property type="molecule type" value="Genomic_DNA"/>
</dbReference>
<protein>
    <submittedName>
        <fullName evidence="2">Unannotated protein</fullName>
    </submittedName>
</protein>
<accession>A0A6J6T7P8</accession>
<dbReference type="Gene3D" id="2.60.40.420">
    <property type="entry name" value="Cupredoxins - blue copper proteins"/>
    <property type="match status" value="1"/>
</dbReference>
<name>A0A6J6T7P8_9ZZZZ</name>
<gene>
    <name evidence="1" type="ORF">UFOPK2602_01968</name>
    <name evidence="2" type="ORF">UFOPK2806_00514</name>
    <name evidence="3" type="ORF">UFOPK3417_01557</name>
    <name evidence="4" type="ORF">UFOPK4306_00538</name>
</gene>
<dbReference type="PROSITE" id="PS51257">
    <property type="entry name" value="PROKAR_LIPOPROTEIN"/>
    <property type="match status" value="1"/>
</dbReference>
<evidence type="ECO:0000313" key="3">
    <source>
        <dbReference type="EMBL" id="CAB4883050.1"/>
    </source>
</evidence>
<dbReference type="EMBL" id="CAFBLR010000179">
    <property type="protein sequence ID" value="CAB4883050.1"/>
    <property type="molecule type" value="Genomic_DNA"/>
</dbReference>
<evidence type="ECO:0000313" key="4">
    <source>
        <dbReference type="EMBL" id="CAB5056285.1"/>
    </source>
</evidence>
<evidence type="ECO:0000313" key="2">
    <source>
        <dbReference type="EMBL" id="CAB4742954.1"/>
    </source>
</evidence>